<dbReference type="InterPro" id="IPR018060">
    <property type="entry name" value="HTH_AraC"/>
</dbReference>
<dbReference type="KEGG" id="cia:BEN51_06075"/>
<dbReference type="GO" id="GO:0003700">
    <property type="term" value="F:DNA-binding transcription factor activity"/>
    <property type="evidence" value="ECO:0007669"/>
    <property type="project" value="InterPro"/>
</dbReference>
<evidence type="ECO:0000256" key="2">
    <source>
        <dbReference type="ARBA" id="ARBA00023125"/>
    </source>
</evidence>
<evidence type="ECO:0000259" key="4">
    <source>
        <dbReference type="PROSITE" id="PS01124"/>
    </source>
</evidence>
<dbReference type="Gene3D" id="1.10.10.60">
    <property type="entry name" value="Homeodomain-like"/>
    <property type="match status" value="2"/>
</dbReference>
<evidence type="ECO:0000313" key="5">
    <source>
        <dbReference type="EMBL" id="ASW43058.1"/>
    </source>
</evidence>
<dbReference type="InterPro" id="IPR020449">
    <property type="entry name" value="Tscrpt_reg_AraC-type_HTH"/>
</dbReference>
<sequence>MDNGYESFESDFNIFNNKVSFLIESRNKEELINIVKKKHDSEIKDDVDKEHKKDDLIIWNALFSREVIRSGISKKFLHIVYNKFYREIKKSNSMLSLQKIELDMINEYFDLLINETEITENFVVNKILQSLYLNIEGQISLEKICEKLNISVGYASYCFKKLKGISIMQYLRKIKIERAKTLLLTSDKTILEISILLGFYDQSHFTRTFKKITGMSPKEYKNKSLLL</sequence>
<accession>A0A343JC00</accession>
<dbReference type="PANTHER" id="PTHR43280">
    <property type="entry name" value="ARAC-FAMILY TRANSCRIPTIONAL REGULATOR"/>
    <property type="match status" value="1"/>
</dbReference>
<dbReference type="PROSITE" id="PS00041">
    <property type="entry name" value="HTH_ARAC_FAMILY_1"/>
    <property type="match status" value="1"/>
</dbReference>
<dbReference type="Pfam" id="PF12833">
    <property type="entry name" value="HTH_18"/>
    <property type="match status" value="1"/>
</dbReference>
<proteinExistence type="predicted"/>
<dbReference type="SUPFAM" id="SSF46689">
    <property type="entry name" value="Homeodomain-like"/>
    <property type="match status" value="1"/>
</dbReference>
<keyword evidence="2" id="KW-0238">DNA-binding</keyword>
<dbReference type="GO" id="GO:0043565">
    <property type="term" value="F:sequence-specific DNA binding"/>
    <property type="evidence" value="ECO:0007669"/>
    <property type="project" value="InterPro"/>
</dbReference>
<dbReference type="Proteomes" id="UP000264883">
    <property type="component" value="Chromosome"/>
</dbReference>
<protein>
    <submittedName>
        <fullName evidence="5">AraC family transcriptional regulator</fullName>
    </submittedName>
</protein>
<evidence type="ECO:0000256" key="1">
    <source>
        <dbReference type="ARBA" id="ARBA00023015"/>
    </source>
</evidence>
<evidence type="ECO:0000313" key="6">
    <source>
        <dbReference type="Proteomes" id="UP000264883"/>
    </source>
</evidence>
<dbReference type="InterPro" id="IPR009057">
    <property type="entry name" value="Homeodomain-like_sf"/>
</dbReference>
<reference evidence="5 6" key="1">
    <citation type="submission" date="2016-08" db="EMBL/GenBank/DDBJ databases">
        <title>Complete Genome Sequence Of The Indigo Reducing Clostridium isatidis DSM15098.</title>
        <authorList>
            <person name="Little G.T."/>
            <person name="Minton N.P."/>
        </authorList>
    </citation>
    <scope>NUCLEOTIDE SEQUENCE [LARGE SCALE GENOMIC DNA]</scope>
    <source>
        <strain evidence="5 6">DSM 15098</strain>
    </source>
</reference>
<keyword evidence="6" id="KW-1185">Reference proteome</keyword>
<keyword evidence="3" id="KW-0804">Transcription</keyword>
<evidence type="ECO:0000256" key="3">
    <source>
        <dbReference type="ARBA" id="ARBA00023163"/>
    </source>
</evidence>
<keyword evidence="1" id="KW-0805">Transcription regulation</keyword>
<dbReference type="AlphaFoldDB" id="A0A343JC00"/>
<dbReference type="EMBL" id="CP016786">
    <property type="protein sequence ID" value="ASW43058.1"/>
    <property type="molecule type" value="Genomic_DNA"/>
</dbReference>
<organism evidence="5 6">
    <name type="scientific">Clostridium isatidis</name>
    <dbReference type="NCBI Taxonomy" id="182773"/>
    <lineage>
        <taxon>Bacteria</taxon>
        <taxon>Bacillati</taxon>
        <taxon>Bacillota</taxon>
        <taxon>Clostridia</taxon>
        <taxon>Eubacteriales</taxon>
        <taxon>Clostridiaceae</taxon>
        <taxon>Clostridium</taxon>
    </lineage>
</organism>
<dbReference type="PRINTS" id="PR00032">
    <property type="entry name" value="HTHARAC"/>
</dbReference>
<dbReference type="OrthoDB" id="184994at2"/>
<dbReference type="SMART" id="SM00342">
    <property type="entry name" value="HTH_ARAC"/>
    <property type="match status" value="1"/>
</dbReference>
<dbReference type="InterPro" id="IPR018062">
    <property type="entry name" value="HTH_AraC-typ_CS"/>
</dbReference>
<dbReference type="PANTHER" id="PTHR43280:SF2">
    <property type="entry name" value="HTH-TYPE TRANSCRIPTIONAL REGULATOR EXSA"/>
    <property type="match status" value="1"/>
</dbReference>
<gene>
    <name evidence="5" type="ORF">BEN51_06075</name>
</gene>
<dbReference type="RefSeq" id="WP_119865197.1">
    <property type="nucleotide sequence ID" value="NZ_CP016786.1"/>
</dbReference>
<dbReference type="PROSITE" id="PS01124">
    <property type="entry name" value="HTH_ARAC_FAMILY_2"/>
    <property type="match status" value="1"/>
</dbReference>
<feature type="domain" description="HTH araC/xylS-type" evidence="4">
    <location>
        <begin position="125"/>
        <end position="223"/>
    </location>
</feature>
<name>A0A343JC00_9CLOT</name>